<evidence type="ECO:0000313" key="2">
    <source>
        <dbReference type="EMBL" id="ELY57539.1"/>
    </source>
</evidence>
<name>L9X6Z8_9EURY</name>
<keyword evidence="3" id="KW-1185">Reference proteome</keyword>
<reference evidence="2 3" key="1">
    <citation type="journal article" date="2014" name="PLoS Genet.">
        <title>Phylogenetically driven sequencing of extremely halophilic archaea reveals strategies for static and dynamic osmo-response.</title>
        <authorList>
            <person name="Becker E.A."/>
            <person name="Seitzer P.M."/>
            <person name="Tritt A."/>
            <person name="Larsen D."/>
            <person name="Krusor M."/>
            <person name="Yao A.I."/>
            <person name="Wu D."/>
            <person name="Madern D."/>
            <person name="Eisen J.A."/>
            <person name="Darling A.E."/>
            <person name="Facciotti M.T."/>
        </authorList>
    </citation>
    <scope>NUCLEOTIDE SEQUENCE [LARGE SCALE GENOMIC DNA]</scope>
    <source>
        <strain evidence="2 3">JCM 12255</strain>
    </source>
</reference>
<evidence type="ECO:0000256" key="1">
    <source>
        <dbReference type="SAM" id="Phobius"/>
    </source>
</evidence>
<comment type="caution">
    <text evidence="2">The sequence shown here is derived from an EMBL/GenBank/DDBJ whole genome shotgun (WGS) entry which is preliminary data.</text>
</comment>
<dbReference type="AlphaFoldDB" id="L9X6Z8"/>
<keyword evidence="1" id="KW-0812">Transmembrane</keyword>
<feature type="transmembrane region" description="Helical" evidence="1">
    <location>
        <begin position="52"/>
        <end position="71"/>
    </location>
</feature>
<accession>L9X6Z8</accession>
<gene>
    <name evidence="2" type="ORF">C493_08646</name>
</gene>
<dbReference type="EMBL" id="AOHZ01000041">
    <property type="protein sequence ID" value="ELY57539.1"/>
    <property type="molecule type" value="Genomic_DNA"/>
</dbReference>
<keyword evidence="1" id="KW-0472">Membrane</keyword>
<evidence type="ECO:0000313" key="3">
    <source>
        <dbReference type="Proteomes" id="UP000011602"/>
    </source>
</evidence>
<organism evidence="2 3">
    <name type="scientific">Natronolimnohabitans innermongolicus JCM 12255</name>
    <dbReference type="NCBI Taxonomy" id="1227499"/>
    <lineage>
        <taxon>Archaea</taxon>
        <taxon>Methanobacteriati</taxon>
        <taxon>Methanobacteriota</taxon>
        <taxon>Stenosarchaea group</taxon>
        <taxon>Halobacteria</taxon>
        <taxon>Halobacteriales</taxon>
        <taxon>Natrialbaceae</taxon>
        <taxon>Natronolimnohabitans</taxon>
    </lineage>
</organism>
<protein>
    <submittedName>
        <fullName evidence="2">Uncharacterized protein</fullName>
    </submittedName>
</protein>
<keyword evidence="1" id="KW-1133">Transmembrane helix</keyword>
<proteinExistence type="predicted"/>
<sequence length="73" mass="8390">MHQEEQTLKGQILTLITVLLGELTYQEHSVTIQIYRYKQICTKLALPIKLRFILITFILIPSLAKGHLVLIST</sequence>
<dbReference type="Proteomes" id="UP000011602">
    <property type="component" value="Unassembled WGS sequence"/>
</dbReference>